<dbReference type="STRING" id="530564.Psta_2975"/>
<accession>D2R990</accession>
<name>D2R990_PIRSD</name>
<organism evidence="2 3">
    <name type="scientific">Pirellula staleyi (strain ATCC 27377 / DSM 6068 / ICPB 4128)</name>
    <name type="common">Pirella staleyi</name>
    <dbReference type="NCBI Taxonomy" id="530564"/>
    <lineage>
        <taxon>Bacteria</taxon>
        <taxon>Pseudomonadati</taxon>
        <taxon>Planctomycetota</taxon>
        <taxon>Planctomycetia</taxon>
        <taxon>Pirellulales</taxon>
        <taxon>Pirellulaceae</taxon>
        <taxon>Pirellula</taxon>
    </lineage>
</organism>
<reference evidence="2 3" key="1">
    <citation type="journal article" date="2009" name="Stand. Genomic Sci.">
        <title>Complete genome sequence of Pirellula staleyi type strain (ATCC 27377).</title>
        <authorList>
            <person name="Clum A."/>
            <person name="Tindall B.J."/>
            <person name="Sikorski J."/>
            <person name="Ivanova N."/>
            <person name="Mavrommatis K."/>
            <person name="Lucas S."/>
            <person name="Glavina del Rio T."/>
            <person name="Nolan M."/>
            <person name="Chen F."/>
            <person name="Tice H."/>
            <person name="Pitluck S."/>
            <person name="Cheng J.F."/>
            <person name="Chertkov O."/>
            <person name="Brettin T."/>
            <person name="Han C."/>
            <person name="Detter J.C."/>
            <person name="Kuske C."/>
            <person name="Bruce D."/>
            <person name="Goodwin L."/>
            <person name="Ovchinikova G."/>
            <person name="Pati A."/>
            <person name="Mikhailova N."/>
            <person name="Chen A."/>
            <person name="Palaniappan K."/>
            <person name="Land M."/>
            <person name="Hauser L."/>
            <person name="Chang Y.J."/>
            <person name="Jeffries C.D."/>
            <person name="Chain P."/>
            <person name="Rohde M."/>
            <person name="Goker M."/>
            <person name="Bristow J."/>
            <person name="Eisen J.A."/>
            <person name="Markowitz V."/>
            <person name="Hugenholtz P."/>
            <person name="Kyrpides N.C."/>
            <person name="Klenk H.P."/>
            <person name="Lapidus A."/>
        </authorList>
    </citation>
    <scope>NUCLEOTIDE SEQUENCE [LARGE SCALE GENOMIC DNA]</scope>
    <source>
        <strain evidence="3">ATCC 27377 / DSM 6068 / ICPB 4128</strain>
    </source>
</reference>
<evidence type="ECO:0000313" key="2">
    <source>
        <dbReference type="EMBL" id="ADB17640.1"/>
    </source>
</evidence>
<evidence type="ECO:0000259" key="1">
    <source>
        <dbReference type="Pfam" id="PF18299"/>
    </source>
</evidence>
<gene>
    <name evidence="2" type="ordered locus">Psta_2975</name>
</gene>
<protein>
    <recommendedName>
        <fullName evidence="1">ATP-grasp domain-containing protein</fullName>
    </recommendedName>
</protein>
<dbReference type="EMBL" id="CP001848">
    <property type="protein sequence ID" value="ADB17640.1"/>
    <property type="molecule type" value="Genomic_DNA"/>
</dbReference>
<dbReference type="HOGENOM" id="CLU_095691_0_0_0"/>
<evidence type="ECO:0000313" key="3">
    <source>
        <dbReference type="Proteomes" id="UP000001887"/>
    </source>
</evidence>
<keyword evidence="3" id="KW-1185">Reference proteome</keyword>
<dbReference type="KEGG" id="psl:Psta_2975"/>
<dbReference type="InterPro" id="IPR041261">
    <property type="entry name" value="R2K_2"/>
</dbReference>
<dbReference type="eggNOG" id="ENOG502Z9P3">
    <property type="taxonomic scope" value="Bacteria"/>
</dbReference>
<proteinExistence type="predicted"/>
<sequence>MAMKVLSLVAKMGEPRYCQSIQVNYWFWERGYDVIPFHRTELLDGSLDEYLIEDRENTIVYGAVAVVHDALKRMGIPRPANLDFPPSLADFFGRTISDATMGDVRELCRDSPERLPLHVKPRDRQKLFKGVLVESSTDLAGMSGVDDSEPVILQEAVSFLSEWRATILRDKVLNVAHYKGDPLIFPDTSVVRRAVQSFCDRPIGCAMDWGITDKGKTILVEVNDGFALGNYGVRGHEYTAMIECRWRELIGLGDNGVGWSE</sequence>
<feature type="domain" description="ATP-grasp" evidence="1">
    <location>
        <begin position="91"/>
        <end position="241"/>
    </location>
</feature>
<dbReference type="AlphaFoldDB" id="D2R990"/>
<dbReference type="Proteomes" id="UP000001887">
    <property type="component" value="Chromosome"/>
</dbReference>
<dbReference type="Pfam" id="PF18299">
    <property type="entry name" value="R2K_2"/>
    <property type="match status" value="1"/>
</dbReference>